<reference evidence="8" key="1">
    <citation type="journal article" date="2020" name="Stud. Mycol.">
        <title>101 Dothideomycetes genomes: a test case for predicting lifestyles and emergence of pathogens.</title>
        <authorList>
            <person name="Haridas S."/>
            <person name="Albert R."/>
            <person name="Binder M."/>
            <person name="Bloem J."/>
            <person name="Labutti K."/>
            <person name="Salamov A."/>
            <person name="Andreopoulos B."/>
            <person name="Baker S."/>
            <person name="Barry K."/>
            <person name="Bills G."/>
            <person name="Bluhm B."/>
            <person name="Cannon C."/>
            <person name="Castanera R."/>
            <person name="Culley D."/>
            <person name="Daum C."/>
            <person name="Ezra D."/>
            <person name="Gonzalez J."/>
            <person name="Henrissat B."/>
            <person name="Kuo A."/>
            <person name="Liang C."/>
            <person name="Lipzen A."/>
            <person name="Lutzoni F."/>
            <person name="Magnuson J."/>
            <person name="Mondo S."/>
            <person name="Nolan M."/>
            <person name="Ohm R."/>
            <person name="Pangilinan J."/>
            <person name="Park H.-J."/>
            <person name="Ramirez L."/>
            <person name="Alfaro M."/>
            <person name="Sun H."/>
            <person name="Tritt A."/>
            <person name="Yoshinaga Y."/>
            <person name="Zwiers L.-H."/>
            <person name="Turgeon B."/>
            <person name="Goodwin S."/>
            <person name="Spatafora J."/>
            <person name="Crous P."/>
            <person name="Grigoriev I."/>
        </authorList>
    </citation>
    <scope>NUCLEOTIDE SEQUENCE</scope>
    <source>
        <strain evidence="8">CBS 115976</strain>
    </source>
</reference>
<keyword evidence="4 7" id="KW-0732">Signal</keyword>
<keyword evidence="3" id="KW-0645">Protease</keyword>
<evidence type="ECO:0000256" key="2">
    <source>
        <dbReference type="ARBA" id="ARBA00022645"/>
    </source>
</evidence>
<organism evidence="8 9">
    <name type="scientific">Microthyrium microscopicum</name>
    <dbReference type="NCBI Taxonomy" id="703497"/>
    <lineage>
        <taxon>Eukaryota</taxon>
        <taxon>Fungi</taxon>
        <taxon>Dikarya</taxon>
        <taxon>Ascomycota</taxon>
        <taxon>Pezizomycotina</taxon>
        <taxon>Dothideomycetes</taxon>
        <taxon>Dothideomycetes incertae sedis</taxon>
        <taxon>Microthyriales</taxon>
        <taxon>Microthyriaceae</taxon>
        <taxon>Microthyrium</taxon>
    </lineage>
</organism>
<dbReference type="Gene3D" id="1.10.287.410">
    <property type="match status" value="1"/>
</dbReference>
<name>A0A6A6TZG4_9PEZI</name>
<dbReference type="GO" id="GO:0006508">
    <property type="term" value="P:proteolysis"/>
    <property type="evidence" value="ECO:0007669"/>
    <property type="project" value="UniProtKB-KW"/>
</dbReference>
<evidence type="ECO:0000256" key="4">
    <source>
        <dbReference type="ARBA" id="ARBA00022729"/>
    </source>
</evidence>
<dbReference type="InterPro" id="IPR029058">
    <property type="entry name" value="AB_hydrolase_fold"/>
</dbReference>
<dbReference type="InterPro" id="IPR001563">
    <property type="entry name" value="Peptidase_S10"/>
</dbReference>
<evidence type="ECO:0000256" key="5">
    <source>
        <dbReference type="ARBA" id="ARBA00022801"/>
    </source>
</evidence>
<keyword evidence="5" id="KW-0378">Hydrolase</keyword>
<evidence type="ECO:0000256" key="3">
    <source>
        <dbReference type="ARBA" id="ARBA00022670"/>
    </source>
</evidence>
<feature type="chain" id="PRO_5025407343" evidence="7">
    <location>
        <begin position="21"/>
        <end position="470"/>
    </location>
</feature>
<protein>
    <submittedName>
        <fullName evidence="8">Carboxypeptidase Y</fullName>
    </submittedName>
</protein>
<evidence type="ECO:0000256" key="1">
    <source>
        <dbReference type="ARBA" id="ARBA00009431"/>
    </source>
</evidence>
<proteinExistence type="inferred from homology"/>
<sequence length="470" mass="52887">MLLPPCLVLAVSTLPFVVSAIPALRTSQWPIQIPEEDIRLSQSNRVMEQNDTICDAGSKQWSGTVNLGKGRDMFFWYFESLSHPKDDPLIIWLNGGPGASSMLGSFYEIGACLVDKTQNSTYRNPNSWTNLANIVFIDQPIGTGFSYTEDRKLWAQTLQDATLDFDKFLDGFFALFPQLDNGKRDVHFVGESFGGQYAPHYAAATRRDFASIILINPWIDPVYHVLARWEHICASGKDYMHFNQTLCVHMEEGYSTCETHGNECQLTQNPSICLEAFNVCLSGIQKWVEMGMEHRDWYDDRNKCLKPEDCDSGFSPVRRYLDSDSVKKALGLKSSFKYDPMNEAFNEKWTNGVDATVPSTRQIATLLDAKDTKVLILNGNNDISVPTASLVRTLDNLPWSKHAAYLTKKLSPWYYKDSSGSQQLGGELKQVGNLALVTVNNAGHMNVHDQPIATLSILQKWLKSRKLSVE</sequence>
<dbReference type="PANTHER" id="PTHR11802">
    <property type="entry name" value="SERINE PROTEASE FAMILY S10 SERINE CARBOXYPEPTIDASE"/>
    <property type="match status" value="1"/>
</dbReference>
<dbReference type="AlphaFoldDB" id="A0A6A6TZG4"/>
<dbReference type="OrthoDB" id="443318at2759"/>
<dbReference type="Proteomes" id="UP000799302">
    <property type="component" value="Unassembled WGS sequence"/>
</dbReference>
<dbReference type="EMBL" id="MU004240">
    <property type="protein sequence ID" value="KAF2665465.1"/>
    <property type="molecule type" value="Genomic_DNA"/>
</dbReference>
<dbReference type="Pfam" id="PF00450">
    <property type="entry name" value="Peptidase_S10"/>
    <property type="match status" value="1"/>
</dbReference>
<dbReference type="PRINTS" id="PR00724">
    <property type="entry name" value="CRBOXYPTASEC"/>
</dbReference>
<keyword evidence="2 8" id="KW-0121">Carboxypeptidase</keyword>
<dbReference type="SUPFAM" id="SSF53474">
    <property type="entry name" value="alpha/beta-Hydrolases"/>
    <property type="match status" value="1"/>
</dbReference>
<gene>
    <name evidence="8" type="ORF">BT63DRAFT_428419</name>
</gene>
<dbReference type="Gene3D" id="3.40.50.1820">
    <property type="entry name" value="alpha/beta hydrolase"/>
    <property type="match status" value="1"/>
</dbReference>
<dbReference type="PANTHER" id="PTHR11802:SF3">
    <property type="entry name" value="RETINOID-INDUCIBLE SERINE CARBOXYPEPTIDASE"/>
    <property type="match status" value="1"/>
</dbReference>
<evidence type="ECO:0000256" key="6">
    <source>
        <dbReference type="ARBA" id="ARBA00023180"/>
    </source>
</evidence>
<comment type="similarity">
    <text evidence="1">Belongs to the peptidase S10 family.</text>
</comment>
<accession>A0A6A6TZG4</accession>
<feature type="signal peptide" evidence="7">
    <location>
        <begin position="1"/>
        <end position="20"/>
    </location>
</feature>
<keyword evidence="6" id="KW-0325">Glycoprotein</keyword>
<evidence type="ECO:0000313" key="8">
    <source>
        <dbReference type="EMBL" id="KAF2665465.1"/>
    </source>
</evidence>
<dbReference type="GO" id="GO:0004185">
    <property type="term" value="F:serine-type carboxypeptidase activity"/>
    <property type="evidence" value="ECO:0007669"/>
    <property type="project" value="InterPro"/>
</dbReference>
<evidence type="ECO:0000256" key="7">
    <source>
        <dbReference type="SAM" id="SignalP"/>
    </source>
</evidence>
<keyword evidence="9" id="KW-1185">Reference proteome</keyword>
<evidence type="ECO:0000313" key="9">
    <source>
        <dbReference type="Proteomes" id="UP000799302"/>
    </source>
</evidence>